<name>A0A3P6TEL3_CYLGO</name>
<dbReference type="Proteomes" id="UP000271889">
    <property type="component" value="Unassembled WGS sequence"/>
</dbReference>
<dbReference type="AlphaFoldDB" id="A0A3P6TEL3"/>
<evidence type="ECO:0000313" key="1">
    <source>
        <dbReference type="EMBL" id="VDK63091.1"/>
    </source>
</evidence>
<accession>A0A3P6TEL3</accession>
<proteinExistence type="predicted"/>
<protein>
    <submittedName>
        <fullName evidence="1">Uncharacterized protein</fullName>
    </submittedName>
</protein>
<reference evidence="1 2" key="1">
    <citation type="submission" date="2018-11" db="EMBL/GenBank/DDBJ databases">
        <authorList>
            <consortium name="Pathogen Informatics"/>
        </authorList>
    </citation>
    <scope>NUCLEOTIDE SEQUENCE [LARGE SCALE GENOMIC DNA]</scope>
</reference>
<keyword evidence="2" id="KW-1185">Reference proteome</keyword>
<dbReference type="OrthoDB" id="269919at2759"/>
<evidence type="ECO:0000313" key="2">
    <source>
        <dbReference type="Proteomes" id="UP000271889"/>
    </source>
</evidence>
<gene>
    <name evidence="1" type="ORF">CGOC_LOCUS5628</name>
</gene>
<dbReference type="EMBL" id="UYRV01017358">
    <property type="protein sequence ID" value="VDK63091.1"/>
    <property type="molecule type" value="Genomic_DNA"/>
</dbReference>
<sequence length="210" mass="24805">MKSYYRLAEMELNRGNVELAYNHLTRHIFRRKKRDESLFDSVIEITSQDIDRSGSFPYHVERALELMMSLAYQLKDASILIGIITTLISNMESKSEMYILKERQGALLMHATNRLHILVMESSSPKVMRSEMYRAWQVVNRCKHLAARAVEVRLQALIQHMFGSLNDFVAEQSMSQDNRRKQVRVSIRWFFDTLKKDKITFRKESLMHMI</sequence>
<organism evidence="1 2">
    <name type="scientific">Cylicostephanus goldi</name>
    <name type="common">Nematode worm</name>
    <dbReference type="NCBI Taxonomy" id="71465"/>
    <lineage>
        <taxon>Eukaryota</taxon>
        <taxon>Metazoa</taxon>
        <taxon>Ecdysozoa</taxon>
        <taxon>Nematoda</taxon>
        <taxon>Chromadorea</taxon>
        <taxon>Rhabditida</taxon>
        <taxon>Rhabditina</taxon>
        <taxon>Rhabditomorpha</taxon>
        <taxon>Strongyloidea</taxon>
        <taxon>Strongylidae</taxon>
        <taxon>Cylicostephanus</taxon>
    </lineage>
</organism>